<dbReference type="GO" id="GO:0015679">
    <property type="term" value="P:plasma membrane copper ion transport"/>
    <property type="evidence" value="ECO:0007669"/>
    <property type="project" value="TreeGrafter"/>
</dbReference>
<dbReference type="PANTHER" id="PTHR30097:SF4">
    <property type="entry name" value="SLR6042 PROTEIN"/>
    <property type="match status" value="1"/>
</dbReference>
<dbReference type="RefSeq" id="WP_145283022.1">
    <property type="nucleotide sequence ID" value="NZ_CP036318.1"/>
</dbReference>
<proteinExistence type="predicted"/>
<sequence length="636" mass="69554">MHDFKTTDDLLPHPHVERFFAQVDRICAAGDDAPPLFPDLIDRLIADGIVASAVFWCCELGQTTLLARSPDWQLPLPHPLPDLLSQTAVGAAASIVLNAPDASETATVGQRIATVYRGGSEALLILDAMVQPAASPAALRQRQELLEGFAELAGNRWVRDRFEALSLRRDPRDPRQAMLDLVVDESKSIDEATRELANLLLNATDVDRVSLLQYQAGATRLLALAPAGKIDRKSVLVRQLTSLVTQVAAGDGTLAYSMGLPSDDAPQESLLQFIDEAESRQVEVQMDQSRLQANPTAIVLERFTVDPASMSRDRGLALQALPVLRHLVDQHDSGFRRLLNRVRHASPARNAAIASLVGVVMLLALLCIPSDFWIPVDGHLHPVASRGVFAPGEGVIDSLYVVDGAVVAEGDKLLSIRDPQLELRGSELDGQIATLKSQLASAQAARGQGVRDASRTRSGDLSAQEQDLEMQLAGLQRQRELVSKHRQQLDVASPLAGTVQRWDMERELRDRPVAHGQHLLDVIDADSAWELRLDVPDHLIGYVLAAPQDNPLPVEFRIRSAPQDVMPAVVRQIAESSQVDAQGQTSVLVAAGIDDEALHDPRIGAGVVARIYCGRRSLAFVWFRELIEFCQRSFYF</sequence>
<dbReference type="Gene3D" id="2.40.50.100">
    <property type="match status" value="1"/>
</dbReference>
<evidence type="ECO:0000313" key="2">
    <source>
        <dbReference type="EMBL" id="QDV55236.1"/>
    </source>
</evidence>
<dbReference type="AlphaFoldDB" id="A0A518IQ58"/>
<name>A0A518IQ58_9BACT</name>
<dbReference type="SUPFAM" id="SSF111369">
    <property type="entry name" value="HlyD-like secretion proteins"/>
    <property type="match status" value="1"/>
</dbReference>
<accession>A0A518IQ58</accession>
<dbReference type="InterPro" id="IPR051909">
    <property type="entry name" value="MFP_Cation_Efflux"/>
</dbReference>
<reference evidence="2 3" key="1">
    <citation type="submission" date="2019-02" db="EMBL/GenBank/DDBJ databases">
        <title>Deep-cultivation of Planctomycetes and their phenomic and genomic characterization uncovers novel biology.</title>
        <authorList>
            <person name="Wiegand S."/>
            <person name="Jogler M."/>
            <person name="Boedeker C."/>
            <person name="Pinto D."/>
            <person name="Vollmers J."/>
            <person name="Rivas-Marin E."/>
            <person name="Kohn T."/>
            <person name="Peeters S.H."/>
            <person name="Heuer A."/>
            <person name="Rast P."/>
            <person name="Oberbeckmann S."/>
            <person name="Bunk B."/>
            <person name="Jeske O."/>
            <person name="Meyerdierks A."/>
            <person name="Storesund J.E."/>
            <person name="Kallscheuer N."/>
            <person name="Luecker S."/>
            <person name="Lage O.M."/>
            <person name="Pohl T."/>
            <person name="Merkel B.J."/>
            <person name="Hornburger P."/>
            <person name="Mueller R.-W."/>
            <person name="Bruemmer F."/>
            <person name="Labrenz M."/>
            <person name="Spormann A.M."/>
            <person name="Op den Camp H."/>
            <person name="Overmann J."/>
            <person name="Amann R."/>
            <person name="Jetten M.S.M."/>
            <person name="Mascher T."/>
            <person name="Medema M.H."/>
            <person name="Devos D.P."/>
            <person name="Kaster A.-K."/>
            <person name="Ovreas L."/>
            <person name="Rohde M."/>
            <person name="Galperin M.Y."/>
            <person name="Jogler C."/>
        </authorList>
    </citation>
    <scope>NUCLEOTIDE SEQUENCE [LARGE SCALE GENOMIC DNA]</scope>
    <source>
        <strain evidence="2 3">Mal33</strain>
    </source>
</reference>
<dbReference type="GO" id="GO:0060003">
    <property type="term" value="P:copper ion export"/>
    <property type="evidence" value="ECO:0007669"/>
    <property type="project" value="TreeGrafter"/>
</dbReference>
<keyword evidence="3" id="KW-1185">Reference proteome</keyword>
<organism evidence="2 3">
    <name type="scientific">Rosistilla oblonga</name>
    <dbReference type="NCBI Taxonomy" id="2527990"/>
    <lineage>
        <taxon>Bacteria</taxon>
        <taxon>Pseudomonadati</taxon>
        <taxon>Planctomycetota</taxon>
        <taxon>Planctomycetia</taxon>
        <taxon>Pirellulales</taxon>
        <taxon>Pirellulaceae</taxon>
        <taxon>Rosistilla</taxon>
    </lineage>
</organism>
<evidence type="ECO:0008006" key="4">
    <source>
        <dbReference type="Google" id="ProtNLM"/>
    </source>
</evidence>
<evidence type="ECO:0000313" key="3">
    <source>
        <dbReference type="Proteomes" id="UP000316770"/>
    </source>
</evidence>
<dbReference type="Proteomes" id="UP000316770">
    <property type="component" value="Chromosome"/>
</dbReference>
<dbReference type="GO" id="GO:0030313">
    <property type="term" value="C:cell envelope"/>
    <property type="evidence" value="ECO:0007669"/>
    <property type="project" value="TreeGrafter"/>
</dbReference>
<dbReference type="PANTHER" id="PTHR30097">
    <property type="entry name" value="CATION EFFLUX SYSTEM PROTEIN CUSB"/>
    <property type="match status" value="1"/>
</dbReference>
<protein>
    <recommendedName>
        <fullName evidence="4">HlyD family secretion protein</fullName>
    </recommendedName>
</protein>
<dbReference type="EMBL" id="CP036318">
    <property type="protein sequence ID" value="QDV55236.1"/>
    <property type="molecule type" value="Genomic_DNA"/>
</dbReference>
<evidence type="ECO:0000256" key="1">
    <source>
        <dbReference type="ARBA" id="ARBA00022448"/>
    </source>
</evidence>
<keyword evidence="1" id="KW-0813">Transport</keyword>
<dbReference type="Gene3D" id="1.10.287.470">
    <property type="entry name" value="Helix hairpin bin"/>
    <property type="match status" value="1"/>
</dbReference>
<gene>
    <name evidence="2" type="ORF">Mal33_12060</name>
</gene>